<feature type="region of interest" description="Disordered" evidence="2">
    <location>
        <begin position="339"/>
        <end position="476"/>
    </location>
</feature>
<feature type="compositionally biased region" description="Basic and acidic residues" evidence="2">
    <location>
        <begin position="50"/>
        <end position="67"/>
    </location>
</feature>
<feature type="region of interest" description="Disordered" evidence="2">
    <location>
        <begin position="267"/>
        <end position="311"/>
    </location>
</feature>
<evidence type="ECO:0000313" key="4">
    <source>
        <dbReference type="EMBL" id="GAC76704.1"/>
    </source>
</evidence>
<feature type="compositionally biased region" description="Low complexity" evidence="2">
    <location>
        <begin position="450"/>
        <end position="463"/>
    </location>
</feature>
<name>M9LZY9_PSEA3</name>
<dbReference type="EMBL" id="DF196788">
    <property type="protein sequence ID" value="GAC76704.1"/>
    <property type="molecule type" value="Genomic_DNA"/>
</dbReference>
<gene>
    <name evidence="4" type="ORF">PANT_22c00165</name>
</gene>
<proteinExistence type="inferred from homology"/>
<dbReference type="InterPro" id="IPR045091">
    <property type="entry name" value="Mad2-like"/>
</dbReference>
<dbReference type="OrthoDB" id="21254at2759"/>
<evidence type="ECO:0000313" key="5">
    <source>
        <dbReference type="Proteomes" id="UP000011976"/>
    </source>
</evidence>
<comment type="similarity">
    <text evidence="1">Belongs to the MAD2 family.</text>
</comment>
<evidence type="ECO:0000256" key="1">
    <source>
        <dbReference type="ARBA" id="ARBA00010348"/>
    </source>
</evidence>
<dbReference type="InterPro" id="IPR003511">
    <property type="entry name" value="HORMA_dom"/>
</dbReference>
<sequence>MHLGGWTLKPPKSSARTTQFRLIHLALGPALDIEAADQGQNGSSIARSTAMDKGKARQIDPDRDGVPPRDLLQDSPLTYNQLISGIIDFLEVALHTILCLRSVYPFDVFARRKKYSHPCYQSRHPGLNEYISRVLAALRREIERSSVSKVILVVRPNVVADAQSGNSASGSTNESDANAADAYERFIFSLDYILPSSLIDPRDRDLAISSNVTSAELELIFRGFMQKLMVVDGILYDIPPAPPSKAGGGPDANTSTELTFAIVLEMNDEDTSPTGKDRNEPKTGDWIPADTEHLGRGQGARQQTPEGIDAAPKVRPIKTLDSGVINLMLYVEEDILAKSGASNGEPRPAKKRSEARPTSAQVSRRSGQVEEQLLHSKATQIDVSAAGRGGMHAREIKNRARRLDAERDLDQPALAEAEAEPDIAQAKNKRKRARMVLGETRAAESDTESDSSAPDSPSGSSQSIRDDHGHNLSGGL</sequence>
<dbReference type="AlphaFoldDB" id="M9LZY9"/>
<dbReference type="InterPro" id="IPR036570">
    <property type="entry name" value="HORMA_dom_sf"/>
</dbReference>
<dbReference type="STRING" id="1151754.M9LZY9"/>
<dbReference type="PROSITE" id="PS50815">
    <property type="entry name" value="HORMA"/>
    <property type="match status" value="1"/>
</dbReference>
<evidence type="ECO:0000256" key="2">
    <source>
        <dbReference type="SAM" id="MobiDB-lite"/>
    </source>
</evidence>
<feature type="compositionally biased region" description="Basic and acidic residues" evidence="2">
    <location>
        <begin position="392"/>
        <end position="410"/>
    </location>
</feature>
<dbReference type="Proteomes" id="UP000011976">
    <property type="component" value="Unassembled WGS sequence"/>
</dbReference>
<feature type="compositionally biased region" description="Polar residues" evidence="2">
    <location>
        <begin position="356"/>
        <end position="366"/>
    </location>
</feature>
<dbReference type="Gene3D" id="3.30.900.10">
    <property type="entry name" value="HORMA domain"/>
    <property type="match status" value="1"/>
</dbReference>
<dbReference type="PANTHER" id="PTHR11842">
    <property type="entry name" value="MITOTIC SPINDLE ASSEMBLY CHECKPOINT PROTEIN MAD2"/>
    <property type="match status" value="1"/>
</dbReference>
<feature type="region of interest" description="Disordered" evidence="2">
    <location>
        <begin position="38"/>
        <end position="69"/>
    </location>
</feature>
<feature type="domain" description="HORMA" evidence="3">
    <location>
        <begin position="80"/>
        <end position="331"/>
    </location>
</feature>
<dbReference type="SUPFAM" id="SSF56019">
    <property type="entry name" value="The spindle assembly checkpoint protein mad2"/>
    <property type="match status" value="1"/>
</dbReference>
<protein>
    <submittedName>
        <fullName evidence="4">Mitotic spindle checkpoint protein</fullName>
    </submittedName>
</protein>
<reference evidence="5" key="1">
    <citation type="journal article" date="2013" name="Genome Announc.">
        <title>Genome sequence of the basidiomycetous yeast Pseudozyma antarctica T-34, a producer of the glycolipid biosurfactants mannosylerythritol lipids.</title>
        <authorList>
            <person name="Morita T."/>
            <person name="Koike H."/>
            <person name="Koyama Y."/>
            <person name="Hagiwara H."/>
            <person name="Ito E."/>
            <person name="Fukuoka T."/>
            <person name="Imura T."/>
            <person name="Machida M."/>
            <person name="Kitamoto D."/>
        </authorList>
    </citation>
    <scope>NUCLEOTIDE SEQUENCE [LARGE SCALE GENOMIC DNA]</scope>
    <source>
        <strain evidence="5">T-34</strain>
    </source>
</reference>
<evidence type="ECO:0000259" key="3">
    <source>
        <dbReference type="PROSITE" id="PS50815"/>
    </source>
</evidence>
<organism evidence="4 5">
    <name type="scientific">Pseudozyma antarctica (strain T-34)</name>
    <name type="common">Yeast</name>
    <name type="synonym">Candida antarctica</name>
    <dbReference type="NCBI Taxonomy" id="1151754"/>
    <lineage>
        <taxon>Eukaryota</taxon>
        <taxon>Fungi</taxon>
        <taxon>Dikarya</taxon>
        <taxon>Basidiomycota</taxon>
        <taxon>Ustilaginomycotina</taxon>
        <taxon>Ustilaginomycetes</taxon>
        <taxon>Ustilaginales</taxon>
        <taxon>Ustilaginaceae</taxon>
        <taxon>Moesziomyces</taxon>
    </lineage>
</organism>
<dbReference type="PANTHER" id="PTHR11842:SF10">
    <property type="entry name" value="MITOTIC SPINDLE ASSEMBLY CHECKPOINT PROTEIN MAD2B"/>
    <property type="match status" value="1"/>
</dbReference>
<dbReference type="GO" id="GO:0016035">
    <property type="term" value="C:zeta DNA polymerase complex"/>
    <property type="evidence" value="ECO:0007669"/>
    <property type="project" value="TreeGrafter"/>
</dbReference>
<feature type="compositionally biased region" description="Polar residues" evidence="2">
    <location>
        <begin position="38"/>
        <end position="47"/>
    </location>
</feature>
<accession>M9LZY9</accession>